<protein>
    <submittedName>
        <fullName evidence="2">Uncharacterized protein</fullName>
    </submittedName>
</protein>
<dbReference type="Proteomes" id="UP001176941">
    <property type="component" value="Chromosome 3"/>
</dbReference>
<evidence type="ECO:0000313" key="3">
    <source>
        <dbReference type="Proteomes" id="UP001176941"/>
    </source>
</evidence>
<sequence>MVYLEGQKAQESTGSPRQSPHHEAPLVFHWLKHIPSHLCMTVSDNTTAITNSYHFLSAYYILCTRLTTSLSGSPLTPPRSCLDIMATIEPMEKLGLRELRAAFVLANCSDLGRQEPIDRSKGSAVCGERALTWDSERGGQQRLSSWSVQQGFLVGKRQRDGGCLQLTRESRQVVWSYFHLAKDLQLSSFIGSGSERLYAERRVEQPGMFTSKCSQPLISSSQPSAERLSIDVSKINTSDSKQL</sequence>
<organism evidence="2 3">
    <name type="scientific">Rangifer tarandus platyrhynchus</name>
    <name type="common">Svalbard reindeer</name>
    <dbReference type="NCBI Taxonomy" id="3082113"/>
    <lineage>
        <taxon>Eukaryota</taxon>
        <taxon>Metazoa</taxon>
        <taxon>Chordata</taxon>
        <taxon>Craniata</taxon>
        <taxon>Vertebrata</taxon>
        <taxon>Euteleostomi</taxon>
        <taxon>Mammalia</taxon>
        <taxon>Eutheria</taxon>
        <taxon>Laurasiatheria</taxon>
        <taxon>Artiodactyla</taxon>
        <taxon>Ruminantia</taxon>
        <taxon>Pecora</taxon>
        <taxon>Cervidae</taxon>
        <taxon>Odocoileinae</taxon>
        <taxon>Rangifer</taxon>
    </lineage>
</organism>
<feature type="compositionally biased region" description="Polar residues" evidence="1">
    <location>
        <begin position="9"/>
        <end position="18"/>
    </location>
</feature>
<dbReference type="EMBL" id="OX459939">
    <property type="protein sequence ID" value="CAI9170734.1"/>
    <property type="molecule type" value="Genomic_DNA"/>
</dbReference>
<evidence type="ECO:0000256" key="1">
    <source>
        <dbReference type="SAM" id="MobiDB-lite"/>
    </source>
</evidence>
<evidence type="ECO:0000313" key="2">
    <source>
        <dbReference type="EMBL" id="CAI9170734.1"/>
    </source>
</evidence>
<proteinExistence type="predicted"/>
<name>A0ABN8ZAE1_RANTA</name>
<keyword evidence="3" id="KW-1185">Reference proteome</keyword>
<reference evidence="2" key="1">
    <citation type="submission" date="2023-04" db="EMBL/GenBank/DDBJ databases">
        <authorList>
            <consortium name="ELIXIR-Norway"/>
        </authorList>
    </citation>
    <scope>NUCLEOTIDE SEQUENCE [LARGE SCALE GENOMIC DNA]</scope>
</reference>
<gene>
    <name evidence="2" type="ORF">MRATA1EN1_LOCUS19696</name>
</gene>
<feature type="region of interest" description="Disordered" evidence="1">
    <location>
        <begin position="1"/>
        <end position="21"/>
    </location>
</feature>
<accession>A0ABN8ZAE1</accession>